<dbReference type="InParanoid" id="A0A1W4WKE2"/>
<feature type="transmembrane region" description="Helical" evidence="2">
    <location>
        <begin position="184"/>
        <end position="208"/>
    </location>
</feature>
<feature type="compositionally biased region" description="Acidic residues" evidence="1">
    <location>
        <begin position="140"/>
        <end position="154"/>
    </location>
</feature>
<feature type="compositionally biased region" description="Basic and acidic residues" evidence="1">
    <location>
        <begin position="161"/>
        <end position="174"/>
    </location>
</feature>
<name>A0A1W4WKE2_AGRPL</name>
<keyword evidence="2" id="KW-0472">Membrane</keyword>
<proteinExistence type="predicted"/>
<evidence type="ECO:0000256" key="3">
    <source>
        <dbReference type="SAM" id="SignalP"/>
    </source>
</evidence>
<gene>
    <name evidence="5" type="primary">LOC108736458</name>
</gene>
<dbReference type="Proteomes" id="UP000192223">
    <property type="component" value="Unplaced"/>
</dbReference>
<feature type="region of interest" description="Disordered" evidence="1">
    <location>
        <begin position="140"/>
        <end position="174"/>
    </location>
</feature>
<reference evidence="5" key="1">
    <citation type="submission" date="2025-08" db="UniProtKB">
        <authorList>
            <consortium name="RefSeq"/>
        </authorList>
    </citation>
    <scope>IDENTIFICATION</scope>
    <source>
        <tissue evidence="5">Entire body</tissue>
    </source>
</reference>
<dbReference type="RefSeq" id="XP_018324401.1">
    <property type="nucleotide sequence ID" value="XM_018468899.2"/>
</dbReference>
<evidence type="ECO:0000313" key="4">
    <source>
        <dbReference type="Proteomes" id="UP000192223"/>
    </source>
</evidence>
<accession>A0A1W4WKE2</accession>
<dbReference type="GeneID" id="108736458"/>
<feature type="signal peptide" evidence="3">
    <location>
        <begin position="1"/>
        <end position="19"/>
    </location>
</feature>
<protein>
    <submittedName>
        <fullName evidence="5">Uncharacterized protein LOC108736458</fullName>
    </submittedName>
</protein>
<sequence length="319" mass="35798">MHFKLVTVLLFGAFMSVNCNLDFDSILNVGDINFTLSDEPAPEIPHSRNKRNVKNYLPAALSCALKYDTGCLIENAENYLEEKRLSVIAEADAAALQMRGRSDGESPSELASMIGNVISEMTNIFKDSFVGFFRDSKEADEDEEEEEEDDENDGLDQTAIDDNKKERQNLEEDRGKKKKQKLKAIIKLLILGVVLYAKAILLLKFLAWKVQVKFLLIALGNLLINGLKLWWEFKAKSSHNPQKVIYYEHAQHQHHYDGGGEDWESSGPPSGGGGGGYWGRSYDDKDMLAAQELAYAKQQRPKPADYLANAKKAGSWFAK</sequence>
<keyword evidence="3" id="KW-0732">Signal</keyword>
<keyword evidence="2" id="KW-1133">Transmembrane helix</keyword>
<keyword evidence="4" id="KW-1185">Reference proteome</keyword>
<evidence type="ECO:0000313" key="5">
    <source>
        <dbReference type="RefSeq" id="XP_018324401.1"/>
    </source>
</evidence>
<feature type="compositionally biased region" description="Gly residues" evidence="1">
    <location>
        <begin position="269"/>
        <end position="278"/>
    </location>
</feature>
<feature type="region of interest" description="Disordered" evidence="1">
    <location>
        <begin position="257"/>
        <end position="279"/>
    </location>
</feature>
<keyword evidence="2" id="KW-0812">Transmembrane</keyword>
<evidence type="ECO:0000256" key="1">
    <source>
        <dbReference type="SAM" id="MobiDB-lite"/>
    </source>
</evidence>
<organism evidence="4 5">
    <name type="scientific">Agrilus planipennis</name>
    <name type="common">Emerald ash borer</name>
    <name type="synonym">Agrilus marcopoli</name>
    <dbReference type="NCBI Taxonomy" id="224129"/>
    <lineage>
        <taxon>Eukaryota</taxon>
        <taxon>Metazoa</taxon>
        <taxon>Ecdysozoa</taxon>
        <taxon>Arthropoda</taxon>
        <taxon>Hexapoda</taxon>
        <taxon>Insecta</taxon>
        <taxon>Pterygota</taxon>
        <taxon>Neoptera</taxon>
        <taxon>Endopterygota</taxon>
        <taxon>Coleoptera</taxon>
        <taxon>Polyphaga</taxon>
        <taxon>Elateriformia</taxon>
        <taxon>Buprestoidea</taxon>
        <taxon>Buprestidae</taxon>
        <taxon>Agrilinae</taxon>
        <taxon>Agrilus</taxon>
    </lineage>
</organism>
<dbReference type="AlphaFoldDB" id="A0A1W4WKE2"/>
<dbReference type="OrthoDB" id="7429417at2759"/>
<evidence type="ECO:0000256" key="2">
    <source>
        <dbReference type="SAM" id="Phobius"/>
    </source>
</evidence>
<feature type="chain" id="PRO_5010728121" evidence="3">
    <location>
        <begin position="20"/>
        <end position="319"/>
    </location>
</feature>
<dbReference type="KEGG" id="apln:108736458"/>